<protein>
    <submittedName>
        <fullName evidence="1">Uncharacterized protein</fullName>
    </submittedName>
</protein>
<organism evidence="1 2">
    <name type="scientific">Auriscalpium vulgare</name>
    <dbReference type="NCBI Taxonomy" id="40419"/>
    <lineage>
        <taxon>Eukaryota</taxon>
        <taxon>Fungi</taxon>
        <taxon>Dikarya</taxon>
        <taxon>Basidiomycota</taxon>
        <taxon>Agaricomycotina</taxon>
        <taxon>Agaricomycetes</taxon>
        <taxon>Russulales</taxon>
        <taxon>Auriscalpiaceae</taxon>
        <taxon>Auriscalpium</taxon>
    </lineage>
</organism>
<dbReference type="Proteomes" id="UP000814033">
    <property type="component" value="Unassembled WGS sequence"/>
</dbReference>
<proteinExistence type="predicted"/>
<accession>A0ACB8R3W4</accession>
<reference evidence="1" key="1">
    <citation type="submission" date="2021-02" db="EMBL/GenBank/DDBJ databases">
        <authorList>
            <consortium name="DOE Joint Genome Institute"/>
            <person name="Ahrendt S."/>
            <person name="Looney B.P."/>
            <person name="Miyauchi S."/>
            <person name="Morin E."/>
            <person name="Drula E."/>
            <person name="Courty P.E."/>
            <person name="Chicoki N."/>
            <person name="Fauchery L."/>
            <person name="Kohler A."/>
            <person name="Kuo A."/>
            <person name="Labutti K."/>
            <person name="Pangilinan J."/>
            <person name="Lipzen A."/>
            <person name="Riley R."/>
            <person name="Andreopoulos W."/>
            <person name="He G."/>
            <person name="Johnson J."/>
            <person name="Barry K.W."/>
            <person name="Grigoriev I.V."/>
            <person name="Nagy L."/>
            <person name="Hibbett D."/>
            <person name="Henrissat B."/>
            <person name="Matheny P.B."/>
            <person name="Labbe J."/>
            <person name="Martin F."/>
        </authorList>
    </citation>
    <scope>NUCLEOTIDE SEQUENCE</scope>
    <source>
        <strain evidence="1">FP105234-sp</strain>
    </source>
</reference>
<evidence type="ECO:0000313" key="1">
    <source>
        <dbReference type="EMBL" id="KAI0038816.1"/>
    </source>
</evidence>
<evidence type="ECO:0000313" key="2">
    <source>
        <dbReference type="Proteomes" id="UP000814033"/>
    </source>
</evidence>
<reference evidence="1" key="2">
    <citation type="journal article" date="2022" name="New Phytol.">
        <title>Evolutionary transition to the ectomycorrhizal habit in the genomes of a hyperdiverse lineage of mushroom-forming fungi.</title>
        <authorList>
            <person name="Looney B."/>
            <person name="Miyauchi S."/>
            <person name="Morin E."/>
            <person name="Drula E."/>
            <person name="Courty P.E."/>
            <person name="Kohler A."/>
            <person name="Kuo A."/>
            <person name="LaButti K."/>
            <person name="Pangilinan J."/>
            <person name="Lipzen A."/>
            <person name="Riley R."/>
            <person name="Andreopoulos W."/>
            <person name="He G."/>
            <person name="Johnson J."/>
            <person name="Nolan M."/>
            <person name="Tritt A."/>
            <person name="Barry K.W."/>
            <person name="Grigoriev I.V."/>
            <person name="Nagy L.G."/>
            <person name="Hibbett D."/>
            <person name="Henrissat B."/>
            <person name="Matheny P.B."/>
            <person name="Labbe J."/>
            <person name="Martin F.M."/>
        </authorList>
    </citation>
    <scope>NUCLEOTIDE SEQUENCE</scope>
    <source>
        <strain evidence="1">FP105234-sp</strain>
    </source>
</reference>
<sequence length="295" mass="32230">MMCSRRWPRHPPDAGRRQRSTSRLTHPPARQRLRPSWPRHPLLDAPGRHARPRQDVLTANAGIKMAFAKQLPGRHARTHVGRVQERRRAGRSACGMDVDVAHNTRGARAGPAAFLDDPSASTHLDESADRHGHGSCGDTHGRAQLEQPRSQRSSRTSLARGWTRLLAVGGGQLTRRRDDHGTGRHVIAGRGAGADAAPAAPLDVGALTRLEVLKIDGRARPRWTPRRPCSYPATALLETLGRGAHGSTHPHPQYTADLVQQLFACSVSNQAPPVNSCSAINATSLYRLVEYIHIK</sequence>
<name>A0ACB8R3W4_9AGAM</name>
<gene>
    <name evidence="1" type="ORF">FA95DRAFT_1137122</name>
</gene>
<dbReference type="EMBL" id="MU276406">
    <property type="protein sequence ID" value="KAI0038816.1"/>
    <property type="molecule type" value="Genomic_DNA"/>
</dbReference>
<comment type="caution">
    <text evidence="1">The sequence shown here is derived from an EMBL/GenBank/DDBJ whole genome shotgun (WGS) entry which is preliminary data.</text>
</comment>
<keyword evidence="2" id="KW-1185">Reference proteome</keyword>